<dbReference type="InterPro" id="IPR013763">
    <property type="entry name" value="Cyclin-like_dom"/>
</dbReference>
<dbReference type="FunFam" id="1.10.472.10:FF:000001">
    <property type="entry name" value="G2/mitotic-specific cyclin"/>
    <property type="match status" value="1"/>
</dbReference>
<reference evidence="9 10" key="1">
    <citation type="submission" date="2017-10" db="EMBL/GenBank/DDBJ databases">
        <title>A novel species of cold-tolerant Malassezia isolated from bats.</title>
        <authorList>
            <person name="Lorch J.M."/>
            <person name="Palmer J.M."/>
            <person name="Vanderwolf K.J."/>
            <person name="Schmidt K.Z."/>
            <person name="Verant M.L."/>
            <person name="Weller T.J."/>
            <person name="Blehert D.S."/>
        </authorList>
    </citation>
    <scope>NUCLEOTIDE SEQUENCE [LARGE SCALE GENOMIC DNA]</scope>
    <source>
        <strain evidence="9 10">NWHC:44797-103</strain>
    </source>
</reference>
<evidence type="ECO:0000256" key="5">
    <source>
        <dbReference type="RuleBase" id="RU000383"/>
    </source>
</evidence>
<dbReference type="SMART" id="SM01332">
    <property type="entry name" value="Cyclin_C"/>
    <property type="match status" value="1"/>
</dbReference>
<keyword evidence="4" id="KW-0131">Cell cycle</keyword>
<dbReference type="PROSITE" id="PS00292">
    <property type="entry name" value="CYCLINS"/>
    <property type="match status" value="1"/>
</dbReference>
<dbReference type="CDD" id="cd20512">
    <property type="entry name" value="CYCLIN_CLBs_yeast_rpt2"/>
    <property type="match status" value="1"/>
</dbReference>
<dbReference type="OrthoDB" id="5590282at2759"/>
<dbReference type="GO" id="GO:0044772">
    <property type="term" value="P:mitotic cell cycle phase transition"/>
    <property type="evidence" value="ECO:0007669"/>
    <property type="project" value="UniProtKB-ARBA"/>
</dbReference>
<dbReference type="Pfam" id="PF02984">
    <property type="entry name" value="Cyclin_C"/>
    <property type="match status" value="1"/>
</dbReference>
<keyword evidence="3 5" id="KW-0195">Cyclin</keyword>
<name>A0A2N1JFH0_9BASI</name>
<feature type="compositionally biased region" description="Basic and acidic residues" evidence="6">
    <location>
        <begin position="810"/>
        <end position="820"/>
    </location>
</feature>
<dbReference type="FunFam" id="1.10.472.10:FF:000005">
    <property type="entry name" value="G2/mitotic-specific cyclin B"/>
    <property type="match status" value="1"/>
</dbReference>
<dbReference type="InterPro" id="IPR006671">
    <property type="entry name" value="Cyclin_N"/>
</dbReference>
<dbReference type="GO" id="GO:0051301">
    <property type="term" value="P:cell division"/>
    <property type="evidence" value="ECO:0007669"/>
    <property type="project" value="UniProtKB-KW"/>
</dbReference>
<evidence type="ECO:0000256" key="1">
    <source>
        <dbReference type="ARBA" id="ARBA00006955"/>
    </source>
</evidence>
<organism evidence="9 10">
    <name type="scientific">Malassezia vespertilionis</name>
    <dbReference type="NCBI Taxonomy" id="2020962"/>
    <lineage>
        <taxon>Eukaryota</taxon>
        <taxon>Fungi</taxon>
        <taxon>Dikarya</taxon>
        <taxon>Basidiomycota</taxon>
        <taxon>Ustilaginomycotina</taxon>
        <taxon>Malasseziomycetes</taxon>
        <taxon>Malasseziales</taxon>
        <taxon>Malasseziaceae</taxon>
        <taxon>Malassezia</taxon>
    </lineage>
</organism>
<dbReference type="Pfam" id="PF00134">
    <property type="entry name" value="Cyclin_N"/>
    <property type="match status" value="1"/>
</dbReference>
<feature type="domain" description="Cyclin-like" evidence="7">
    <location>
        <begin position="1128"/>
        <end position="1208"/>
    </location>
</feature>
<evidence type="ECO:0000313" key="10">
    <source>
        <dbReference type="Proteomes" id="UP000232875"/>
    </source>
</evidence>
<feature type="region of interest" description="Disordered" evidence="6">
    <location>
        <begin position="862"/>
        <end position="895"/>
    </location>
</feature>
<dbReference type="Proteomes" id="UP000232875">
    <property type="component" value="Unassembled WGS sequence"/>
</dbReference>
<comment type="similarity">
    <text evidence="1">Belongs to the cyclin family. Cyclin AB subfamily.</text>
</comment>
<protein>
    <submittedName>
        <fullName evidence="9">Uncharacterized protein</fullName>
    </submittedName>
</protein>
<keyword evidence="2" id="KW-0132">Cell division</keyword>
<proteinExistence type="inferred from homology"/>
<dbReference type="PANTHER" id="PTHR39214:SF1">
    <property type="entry name" value="MICROBODY (PEROXISOME) BIOGENESIS PROTEIN PEROXIN 8 (EUROFUNG)"/>
    <property type="match status" value="1"/>
</dbReference>
<dbReference type="InterPro" id="IPR004367">
    <property type="entry name" value="Cyclin_C-dom"/>
</dbReference>
<dbReference type="AlphaFoldDB" id="A0A2N1JFH0"/>
<dbReference type="STRING" id="2020962.A0A2N1JFH0"/>
<keyword evidence="10" id="KW-1185">Reference proteome</keyword>
<feature type="compositionally biased region" description="Low complexity" evidence="6">
    <location>
        <begin position="878"/>
        <end position="895"/>
    </location>
</feature>
<feature type="domain" description="Cyclin-like" evidence="7">
    <location>
        <begin position="1030"/>
        <end position="1114"/>
    </location>
</feature>
<dbReference type="PANTHER" id="PTHR39214">
    <property type="entry name" value="MICROBODY (PEROXISOME) BIOGENESIS PROTEIN PEROXIN 8 (EUROFUNG)"/>
    <property type="match status" value="1"/>
</dbReference>
<feature type="region of interest" description="Disordered" evidence="6">
    <location>
        <begin position="800"/>
        <end position="820"/>
    </location>
</feature>
<feature type="domain" description="Cyclin C-terminal" evidence="8">
    <location>
        <begin position="1124"/>
        <end position="1238"/>
    </location>
</feature>
<evidence type="ECO:0000313" key="9">
    <source>
        <dbReference type="EMBL" id="PKI85297.1"/>
    </source>
</evidence>
<dbReference type="Gene3D" id="1.10.472.10">
    <property type="entry name" value="Cyclin-like"/>
    <property type="match status" value="2"/>
</dbReference>
<dbReference type="EMBL" id="KZ454988">
    <property type="protein sequence ID" value="PKI85297.1"/>
    <property type="molecule type" value="Genomic_DNA"/>
</dbReference>
<dbReference type="InterPro" id="IPR055334">
    <property type="entry name" value="PEX8-like"/>
</dbReference>
<evidence type="ECO:0000256" key="6">
    <source>
        <dbReference type="SAM" id="MobiDB-lite"/>
    </source>
</evidence>
<gene>
    <name evidence="9" type="ORF">MVES_001349</name>
</gene>
<evidence type="ECO:0000259" key="7">
    <source>
        <dbReference type="SMART" id="SM00385"/>
    </source>
</evidence>
<accession>A0A2N1JFH0</accession>
<dbReference type="SUPFAM" id="SSF47954">
    <property type="entry name" value="Cyclin-like"/>
    <property type="match status" value="2"/>
</dbReference>
<evidence type="ECO:0000256" key="2">
    <source>
        <dbReference type="ARBA" id="ARBA00022618"/>
    </source>
</evidence>
<dbReference type="GO" id="GO:0016538">
    <property type="term" value="F:cyclin-dependent protein serine/threonine kinase regulator activity"/>
    <property type="evidence" value="ECO:0007669"/>
    <property type="project" value="UniProtKB-ARBA"/>
</dbReference>
<evidence type="ECO:0000256" key="4">
    <source>
        <dbReference type="ARBA" id="ARBA00023306"/>
    </source>
</evidence>
<evidence type="ECO:0000259" key="8">
    <source>
        <dbReference type="SMART" id="SM01332"/>
    </source>
</evidence>
<evidence type="ECO:0000256" key="3">
    <source>
        <dbReference type="ARBA" id="ARBA00023127"/>
    </source>
</evidence>
<dbReference type="InterPro" id="IPR048258">
    <property type="entry name" value="Cyclins_cyclin-box"/>
</dbReference>
<dbReference type="SMART" id="SM00385">
    <property type="entry name" value="CYCLIN"/>
    <property type="match status" value="2"/>
</dbReference>
<sequence>MQPKRPAHAAGSDAAYQSLRSMLLSPLPNAEHLDAMDRNTLYGAIGHFLSAMAQPNVADFTSVLVNSPTLWLGAGDPNALADRTGAVVQAVMFAVSERIALIRDNVAKHRPSAAPRELRNWVEAIVEALPRAEERAHLPALTVLTGLLCGVHTARQKKPKLSLGLGALHTLLAREWTSVSAALLQALSTAQDSTHTRTAALVLVAHSADILDAAQLAQADDRLWVSTIFPALLAIFHGHALDHAFEQAYTSPDGIVVEASMPGVDWAARCEADSLFKRAGPLARVLSDALQRLGLAMEAEQFQAYLGEVACLTSLHTLATRLDTAWNSSVLAGAPADAIAPASREYSASFWRVFKTLLFATTMLLDAVVSAVAEMCPSPVATYPPGDATYGVWPPMPRSNIPLPYLRLLSDALHIYMPLYFCTATFGLDGFESYRKVFYSALDVLGHDAESCTQLTAALAFDILHGARPDATLARSVGHGERMHTTYLLLIAEQLAAELPQTMVDRLVLPMAQPYLEDTRFQDTFESAHAFVLALYKIQSPCTAELTPFYVDLVLASYPSLLTDTQLEAALTTVVASLSERSDSLAWWCIERLDIAMVRTRITDPVRSLAFARCIAALLPSVNLVLLRALLAKLSAAILHADPASTERTEMLERTYASLGEVDASTQEEAMHWWLEHIAVFTHSMPRRTELKEPALALLLQEYLAPRPALGRLSVFDRTLRLIACFSARRVAGHGEPCGRPFFLYEALMDHTSHAMRDRARPTRLGAPQPALLPQKQLAHEYRAPRPALADVSNRDHNQVSYTYAPHKPPAKDAARLGKSARAELAAHDIPTSHESACAPDAVVPILAAETADLSMRTDAWRPEQRDAASDTEAQLPASQSASFELSASHSSGSLRSDDSEALAVLGLDVDPAGIVTLPLDLELDAQRRVADICERYGQSVLLPQAYATQAERHELVQLGQLDRATAAHDDEMMRLGLDPEEARDASMVAEYADDIFEYMACCERESMPNPNYMDFQDEIQWHMRTTLVDWLLQVHMRYHMLPETLWIAVNLVDRFLSARIVSLAKLQLVGVTAMFIASKYEEILAPSVEEFVFMTENGYSREEILKGERIVLSTLDFTVSTYCSPYSWVRRISKADDYDIQTRTLCKFLMEVTLLSHLFLRARPSLIAAIGMYLAKRMLGGAWDDAFVYYSRFTEEQLIPGTNLLLEKLIEPGFEEQFVFKKYASKKFLKASMYARSWALRNHHELVAAQTTEYVYAPHSAS</sequence>
<dbReference type="InterPro" id="IPR036915">
    <property type="entry name" value="Cyclin-like_sf"/>
</dbReference>